<protein>
    <submittedName>
        <fullName evidence="1">Spherulation-specific family 4</fullName>
    </submittedName>
</protein>
<dbReference type="PANTHER" id="PTHR35040">
    <property type="match status" value="1"/>
</dbReference>
<dbReference type="AlphaFoldDB" id="A0A5C5WSK0"/>
<dbReference type="Proteomes" id="UP000316598">
    <property type="component" value="Unassembled WGS sequence"/>
</dbReference>
<dbReference type="InterPro" id="IPR021986">
    <property type="entry name" value="Spherulin4"/>
</dbReference>
<dbReference type="Pfam" id="PF12138">
    <property type="entry name" value="Spherulin4"/>
    <property type="match status" value="1"/>
</dbReference>
<accession>A0A5C5WSK0</accession>
<dbReference type="EMBL" id="SJPI01000001">
    <property type="protein sequence ID" value="TWT53597.1"/>
    <property type="molecule type" value="Genomic_DNA"/>
</dbReference>
<organism evidence="1 2">
    <name type="scientific">Rubripirellula amarantea</name>
    <dbReference type="NCBI Taxonomy" id="2527999"/>
    <lineage>
        <taxon>Bacteria</taxon>
        <taxon>Pseudomonadati</taxon>
        <taxon>Planctomycetota</taxon>
        <taxon>Planctomycetia</taxon>
        <taxon>Pirellulales</taxon>
        <taxon>Pirellulaceae</taxon>
        <taxon>Rubripirellula</taxon>
    </lineage>
</organism>
<reference evidence="1 2" key="1">
    <citation type="submission" date="2019-02" db="EMBL/GenBank/DDBJ databases">
        <title>Deep-cultivation of Planctomycetes and their phenomic and genomic characterization uncovers novel biology.</title>
        <authorList>
            <person name="Wiegand S."/>
            <person name="Jogler M."/>
            <person name="Boedeker C."/>
            <person name="Pinto D."/>
            <person name="Vollmers J."/>
            <person name="Rivas-Marin E."/>
            <person name="Kohn T."/>
            <person name="Peeters S.H."/>
            <person name="Heuer A."/>
            <person name="Rast P."/>
            <person name="Oberbeckmann S."/>
            <person name="Bunk B."/>
            <person name="Jeske O."/>
            <person name="Meyerdierks A."/>
            <person name="Storesund J.E."/>
            <person name="Kallscheuer N."/>
            <person name="Luecker S."/>
            <person name="Lage O.M."/>
            <person name="Pohl T."/>
            <person name="Merkel B.J."/>
            <person name="Hornburger P."/>
            <person name="Mueller R.-W."/>
            <person name="Bruemmer F."/>
            <person name="Labrenz M."/>
            <person name="Spormann A.M."/>
            <person name="Op Den Camp H."/>
            <person name="Overmann J."/>
            <person name="Amann R."/>
            <person name="Jetten M.S.M."/>
            <person name="Mascher T."/>
            <person name="Medema M.H."/>
            <person name="Devos D.P."/>
            <person name="Kaster A.-K."/>
            <person name="Ovreas L."/>
            <person name="Rohde M."/>
            <person name="Galperin M.Y."/>
            <person name="Jogler C."/>
        </authorList>
    </citation>
    <scope>NUCLEOTIDE SEQUENCE [LARGE SCALE GENOMIC DNA]</scope>
    <source>
        <strain evidence="1 2">Pla22</strain>
    </source>
</reference>
<gene>
    <name evidence="1" type="ORF">Pla22_12270</name>
</gene>
<name>A0A5C5WSK0_9BACT</name>
<comment type="caution">
    <text evidence="1">The sequence shown here is derived from an EMBL/GenBank/DDBJ whole genome shotgun (WGS) entry which is preliminary data.</text>
</comment>
<proteinExistence type="predicted"/>
<keyword evidence="2" id="KW-1185">Reference proteome</keyword>
<evidence type="ECO:0000313" key="2">
    <source>
        <dbReference type="Proteomes" id="UP000316598"/>
    </source>
</evidence>
<evidence type="ECO:0000313" key="1">
    <source>
        <dbReference type="EMBL" id="TWT53597.1"/>
    </source>
</evidence>
<sequence>MTSGESRLAANQRFHLQASEKMGLLIPLYIYPANIHTNADYNRVMELKRKYSEVPFWVVLNPASGPGNAINANYTKAIDRLIGAGCVVLGYVPTGYGKTPIDNVRKDMAAWREMYPRIHGIFFDEMIYDDTASAVDHQTSLNAIARELGYWPTVANPGADTPGRYFAADAADVIVIHEADHWPTQAKLHGDYFGGYSDYPPASRATLMYGQATCDTLAIKMSQRYTRWIYVTQDTYKPGDQAHPNPWDQLSIHLEIICKALTK</sequence>
<dbReference type="PANTHER" id="PTHR35040:SF7">
    <property type="entry name" value="FIBRONECTIN TYPE-III DOMAIN-CONTAINING PROTEIN-RELATED"/>
    <property type="match status" value="1"/>
</dbReference>